<name>A0A8G0PGM0_9HYPO</name>
<sequence>MCGSEALCIVESPSRTAGGGGGGLAEQRHARAQHASATACMESSWQRTKYDPITWRRLLVCWAPELGVKSASHQPPKPKAGPGQTGIMASGKRGLFHSLLSLPHFLDGGLRHNLTGTPFSRWPYSSIV</sequence>
<keyword evidence="2" id="KW-1185">Reference proteome</keyword>
<dbReference type="AlphaFoldDB" id="A0A8G0PGM0"/>
<dbReference type="EMBL" id="CP075865">
    <property type="protein sequence ID" value="QYS95823.1"/>
    <property type="molecule type" value="Genomic_DNA"/>
</dbReference>
<evidence type="ECO:0000313" key="2">
    <source>
        <dbReference type="Proteomes" id="UP000826661"/>
    </source>
</evidence>
<gene>
    <name evidence="1" type="ORF">H0G86_003096</name>
</gene>
<proteinExistence type="predicted"/>
<protein>
    <submittedName>
        <fullName evidence="1">Uncharacterized protein</fullName>
    </submittedName>
</protein>
<reference evidence="1 2" key="1">
    <citation type="journal article" date="2021" name="BMC Genomics">
        <title>Telomere-to-telomere genome assembly of asparaginase-producing Trichoderma simmonsii.</title>
        <authorList>
            <person name="Chung D."/>
            <person name="Kwon Y.M."/>
            <person name="Yang Y."/>
        </authorList>
    </citation>
    <scope>NUCLEOTIDE SEQUENCE [LARGE SCALE GENOMIC DNA]</scope>
    <source>
        <strain evidence="1 2">GH-Sj1</strain>
    </source>
</reference>
<dbReference type="Proteomes" id="UP000826661">
    <property type="component" value="Chromosome II"/>
</dbReference>
<evidence type="ECO:0000313" key="1">
    <source>
        <dbReference type="EMBL" id="QYS95823.1"/>
    </source>
</evidence>
<organism evidence="1 2">
    <name type="scientific">Trichoderma simmonsii</name>
    <dbReference type="NCBI Taxonomy" id="1491479"/>
    <lineage>
        <taxon>Eukaryota</taxon>
        <taxon>Fungi</taxon>
        <taxon>Dikarya</taxon>
        <taxon>Ascomycota</taxon>
        <taxon>Pezizomycotina</taxon>
        <taxon>Sordariomycetes</taxon>
        <taxon>Hypocreomycetidae</taxon>
        <taxon>Hypocreales</taxon>
        <taxon>Hypocreaceae</taxon>
        <taxon>Trichoderma</taxon>
    </lineage>
</organism>
<accession>A0A8G0PGM0</accession>